<keyword evidence="1" id="KW-0547">Nucleotide-binding</keyword>
<dbReference type="InterPro" id="IPR003593">
    <property type="entry name" value="AAA+_ATPase"/>
</dbReference>
<evidence type="ECO:0000256" key="1">
    <source>
        <dbReference type="ARBA" id="ARBA00022741"/>
    </source>
</evidence>
<gene>
    <name evidence="5" type="ORF">EV207_10894</name>
</gene>
<dbReference type="PANTHER" id="PTHR42855:SF2">
    <property type="entry name" value="DRUG RESISTANCE ABC TRANSPORTER,ATP-BINDING PROTEIN"/>
    <property type="match status" value="1"/>
</dbReference>
<dbReference type="InterPro" id="IPR051309">
    <property type="entry name" value="ABCF_ATPase"/>
</dbReference>
<dbReference type="PROSITE" id="PS50893">
    <property type="entry name" value="ABC_TRANSPORTER_2"/>
    <property type="match status" value="2"/>
</dbReference>
<dbReference type="NCBIfam" id="NF000355">
    <property type="entry name" value="ribo_prot_ABC_F"/>
    <property type="match status" value="1"/>
</dbReference>
<evidence type="ECO:0000256" key="3">
    <source>
        <dbReference type="SAM" id="Coils"/>
    </source>
</evidence>
<reference evidence="5 6" key="1">
    <citation type="submission" date="2019-03" db="EMBL/GenBank/DDBJ databases">
        <title>Genomic Encyclopedia of Type Strains, Phase IV (KMG-IV): sequencing the most valuable type-strain genomes for metagenomic binning, comparative biology and taxonomic classification.</title>
        <authorList>
            <person name="Goeker M."/>
        </authorList>
    </citation>
    <scope>NUCLEOTIDE SEQUENCE [LARGE SCALE GENOMIC DNA]</scope>
    <source>
        <strain evidence="5 6">DSM 19377</strain>
    </source>
</reference>
<proteinExistence type="predicted"/>
<dbReference type="EMBL" id="SLXK01000008">
    <property type="protein sequence ID" value="TCP29802.1"/>
    <property type="molecule type" value="Genomic_DNA"/>
</dbReference>
<dbReference type="InterPro" id="IPR027417">
    <property type="entry name" value="P-loop_NTPase"/>
</dbReference>
<dbReference type="PROSITE" id="PS00211">
    <property type="entry name" value="ABC_TRANSPORTER_1"/>
    <property type="match status" value="2"/>
</dbReference>
<evidence type="ECO:0000313" key="6">
    <source>
        <dbReference type="Proteomes" id="UP000295416"/>
    </source>
</evidence>
<sequence length="551" mass="62063">MMICQVERAHKNIGGQQILKEVSLSLNEGEKAAVVGVNGSGKTTLFNLIAGYENPDQGAVHIKKEATVGYLRQMPVIKKVVTVIDVLKATFEQCVVIEKDMRDIEKQLTAADPAKMEKLLKRYGHLQEKFQESGGYEMDARIQATASGLKITTLLDKTFDQLSGGERTKVWLAVQLLKGPDLLLLDEPTNHLDIIALEWLEQFIRHYEGTVLVISHDRQFLDQTVTKIFDLEDGELTAYPYSYSAYVNEKEERLLRAFAAYEDQQRKIKKMQETIKRLKEWANRASPPNAGMHRQAKSMEKALDRIVKLKRPKMDADLMGLSFKGQKRSGDDVIYSENMSMAFGRSQILTDIQFHLRNSEKVAIVGANGSGKSTFLKCLMGELVPSSGIVERGSQATFGILAQDAFHNESSMTVIEAFRENLSIVEGQARHILAKFLFYGPDVFKPLKSLSGGERVRLKLAQLMHQGINVLILDEPTNHLDIESREVLEEAIDGFNGTVLAVSHDRFFLNQCFKTTYWLEGGSLYRYEGEYDYAREKHAAVMNKSGNPKSN</sequence>
<dbReference type="PANTHER" id="PTHR42855">
    <property type="entry name" value="ABC TRANSPORTER ATP-BINDING SUBUNIT"/>
    <property type="match status" value="1"/>
</dbReference>
<protein>
    <submittedName>
        <fullName evidence="5">ATPase subunit of ABC transporter with duplicated ATPase domains</fullName>
    </submittedName>
</protein>
<keyword evidence="2" id="KW-0067">ATP-binding</keyword>
<dbReference type="RefSeq" id="WP_132745399.1">
    <property type="nucleotide sequence ID" value="NZ_SLXK01000008.1"/>
</dbReference>
<dbReference type="FunFam" id="3.40.50.300:FF:000011">
    <property type="entry name" value="Putative ABC transporter ATP-binding component"/>
    <property type="match status" value="1"/>
</dbReference>
<dbReference type="AlphaFoldDB" id="A0A4R2P4V8"/>
<keyword evidence="6" id="KW-1185">Reference proteome</keyword>
<dbReference type="CDD" id="cd03221">
    <property type="entry name" value="ABCF_EF-3"/>
    <property type="match status" value="2"/>
</dbReference>
<feature type="domain" description="ABC transporter" evidence="4">
    <location>
        <begin position="334"/>
        <end position="546"/>
    </location>
</feature>
<evidence type="ECO:0000313" key="5">
    <source>
        <dbReference type="EMBL" id="TCP29802.1"/>
    </source>
</evidence>
<dbReference type="InterPro" id="IPR017871">
    <property type="entry name" value="ABC_transporter-like_CS"/>
</dbReference>
<dbReference type="GO" id="GO:0016887">
    <property type="term" value="F:ATP hydrolysis activity"/>
    <property type="evidence" value="ECO:0007669"/>
    <property type="project" value="InterPro"/>
</dbReference>
<dbReference type="InterPro" id="IPR003439">
    <property type="entry name" value="ABC_transporter-like_ATP-bd"/>
</dbReference>
<organism evidence="5 6">
    <name type="scientific">Scopulibacillus darangshiensis</name>
    <dbReference type="NCBI Taxonomy" id="442528"/>
    <lineage>
        <taxon>Bacteria</taxon>
        <taxon>Bacillati</taxon>
        <taxon>Bacillota</taxon>
        <taxon>Bacilli</taxon>
        <taxon>Bacillales</taxon>
        <taxon>Sporolactobacillaceae</taxon>
        <taxon>Scopulibacillus</taxon>
    </lineage>
</organism>
<accession>A0A4R2P4V8</accession>
<feature type="domain" description="ABC transporter" evidence="4">
    <location>
        <begin position="4"/>
        <end position="258"/>
    </location>
</feature>
<dbReference type="SMART" id="SM00382">
    <property type="entry name" value="AAA"/>
    <property type="match status" value="2"/>
</dbReference>
<name>A0A4R2P4V8_9BACL</name>
<dbReference type="InterPro" id="IPR032781">
    <property type="entry name" value="ABC_tran_Xtn"/>
</dbReference>
<dbReference type="GO" id="GO:0005524">
    <property type="term" value="F:ATP binding"/>
    <property type="evidence" value="ECO:0007669"/>
    <property type="project" value="UniProtKB-KW"/>
</dbReference>
<dbReference type="Pfam" id="PF00005">
    <property type="entry name" value="ABC_tran"/>
    <property type="match status" value="2"/>
</dbReference>
<dbReference type="Proteomes" id="UP000295416">
    <property type="component" value="Unassembled WGS sequence"/>
</dbReference>
<keyword evidence="3" id="KW-0175">Coiled coil</keyword>
<dbReference type="Gene3D" id="3.40.50.300">
    <property type="entry name" value="P-loop containing nucleotide triphosphate hydrolases"/>
    <property type="match status" value="2"/>
</dbReference>
<feature type="coiled-coil region" evidence="3">
    <location>
        <begin position="247"/>
        <end position="281"/>
    </location>
</feature>
<dbReference type="SUPFAM" id="SSF52540">
    <property type="entry name" value="P-loop containing nucleoside triphosphate hydrolases"/>
    <property type="match status" value="2"/>
</dbReference>
<dbReference type="Pfam" id="PF12848">
    <property type="entry name" value="ABC_tran_Xtn"/>
    <property type="match status" value="1"/>
</dbReference>
<comment type="caution">
    <text evidence="5">The sequence shown here is derived from an EMBL/GenBank/DDBJ whole genome shotgun (WGS) entry which is preliminary data.</text>
</comment>
<evidence type="ECO:0000259" key="4">
    <source>
        <dbReference type="PROSITE" id="PS50893"/>
    </source>
</evidence>
<dbReference type="OrthoDB" id="9760950at2"/>
<evidence type="ECO:0000256" key="2">
    <source>
        <dbReference type="ARBA" id="ARBA00022840"/>
    </source>
</evidence>